<keyword evidence="3 7" id="KW-0812">Transmembrane</keyword>
<dbReference type="InterPro" id="IPR044890">
    <property type="entry name" value="TMEM14_sf"/>
</dbReference>
<evidence type="ECO:0000313" key="8">
    <source>
        <dbReference type="EMBL" id="KAK9411307.1"/>
    </source>
</evidence>
<evidence type="ECO:0000256" key="3">
    <source>
        <dbReference type="ARBA" id="ARBA00022692"/>
    </source>
</evidence>
<proteinExistence type="inferred from homology"/>
<evidence type="ECO:0000313" key="9">
    <source>
        <dbReference type="Proteomes" id="UP001474421"/>
    </source>
</evidence>
<feature type="transmembrane region" description="Helical" evidence="7">
    <location>
        <begin position="197"/>
        <end position="215"/>
    </location>
</feature>
<feature type="transmembrane region" description="Helical" evidence="7">
    <location>
        <begin position="222"/>
        <end position="241"/>
    </location>
</feature>
<feature type="compositionally biased region" description="Gly residues" evidence="6">
    <location>
        <begin position="94"/>
        <end position="104"/>
    </location>
</feature>
<dbReference type="GO" id="GO:0031966">
    <property type="term" value="C:mitochondrial membrane"/>
    <property type="evidence" value="ECO:0007669"/>
    <property type="project" value="TreeGrafter"/>
</dbReference>
<protein>
    <submittedName>
        <fullName evidence="8">Transmembrane protein 14A</fullName>
    </submittedName>
</protein>
<dbReference type="PANTHER" id="PTHR12668:SF11">
    <property type="entry name" value="TRANSMEMBRANE PROTEIN 14A"/>
    <property type="match status" value="1"/>
</dbReference>
<dbReference type="PANTHER" id="PTHR12668">
    <property type="entry name" value="TRANSMEMBRANE PROTEIN 14, 15"/>
    <property type="match status" value="1"/>
</dbReference>
<dbReference type="GO" id="GO:0070453">
    <property type="term" value="P:regulation of heme biosynthetic process"/>
    <property type="evidence" value="ECO:0007669"/>
    <property type="project" value="TreeGrafter"/>
</dbReference>
<comment type="subcellular location">
    <subcellularLocation>
        <location evidence="1">Membrane</location>
    </subcellularLocation>
</comment>
<feature type="compositionally biased region" description="Basic residues" evidence="6">
    <location>
        <begin position="32"/>
        <end position="49"/>
    </location>
</feature>
<keyword evidence="5 7" id="KW-0472">Membrane</keyword>
<evidence type="ECO:0000256" key="7">
    <source>
        <dbReference type="SAM" id="Phobius"/>
    </source>
</evidence>
<sequence>MVLASFSHAVAGSLYCVQELGQPPTRSPKLGQRTRKAKSSGLRKGKRRFPLGGRGHSRDSARGREADRTASEEGFKARGGVSPYARLGAEGMPRDGGGGGGGGLWPEAPLWGEMQPRWSAQGGGGGSYRQELIASFLAALAPGLDQGDGSQLDAFKSRLTDCSTPGVCVVDGRLYKFVCVFVCVSVIYTLFTMSVDWIGFGYGLVVALGGIIGYIRKGSKISLVSGLFFGLLACYGAYWVTHDPKDVKISLFTAFTLTTIMGVRFKRTKKLMPAGIIAGLSLVMIVRLVFRLI</sequence>
<keyword evidence="4 7" id="KW-1133">Transmembrane helix</keyword>
<dbReference type="EMBL" id="JAOTOJ010000001">
    <property type="protein sequence ID" value="KAK9411307.1"/>
    <property type="molecule type" value="Genomic_DNA"/>
</dbReference>
<organism evidence="8 9">
    <name type="scientific">Crotalus adamanteus</name>
    <name type="common">Eastern diamondback rattlesnake</name>
    <dbReference type="NCBI Taxonomy" id="8729"/>
    <lineage>
        <taxon>Eukaryota</taxon>
        <taxon>Metazoa</taxon>
        <taxon>Chordata</taxon>
        <taxon>Craniata</taxon>
        <taxon>Vertebrata</taxon>
        <taxon>Euteleostomi</taxon>
        <taxon>Lepidosauria</taxon>
        <taxon>Squamata</taxon>
        <taxon>Bifurcata</taxon>
        <taxon>Unidentata</taxon>
        <taxon>Episquamata</taxon>
        <taxon>Toxicofera</taxon>
        <taxon>Serpentes</taxon>
        <taxon>Colubroidea</taxon>
        <taxon>Viperidae</taxon>
        <taxon>Crotalinae</taxon>
        <taxon>Crotalus</taxon>
    </lineage>
</organism>
<evidence type="ECO:0000256" key="1">
    <source>
        <dbReference type="ARBA" id="ARBA00004370"/>
    </source>
</evidence>
<dbReference type="Gene3D" id="1.10.10.1740">
    <property type="entry name" value="Transmembrane protein 14-like"/>
    <property type="match status" value="1"/>
</dbReference>
<evidence type="ECO:0000256" key="2">
    <source>
        <dbReference type="ARBA" id="ARBA00007590"/>
    </source>
</evidence>
<keyword evidence="9" id="KW-1185">Reference proteome</keyword>
<accession>A0AAW1CA86</accession>
<reference evidence="8 9" key="1">
    <citation type="journal article" date="2024" name="Proc. Natl. Acad. Sci. U.S.A.">
        <title>The genetic regulatory architecture and epigenomic basis for age-related changes in rattlesnake venom.</title>
        <authorList>
            <person name="Hogan M.P."/>
            <person name="Holding M.L."/>
            <person name="Nystrom G.S."/>
            <person name="Colston T.J."/>
            <person name="Bartlett D.A."/>
            <person name="Mason A.J."/>
            <person name="Ellsworth S.A."/>
            <person name="Rautsaw R.M."/>
            <person name="Lawrence K.C."/>
            <person name="Strickland J.L."/>
            <person name="He B."/>
            <person name="Fraser P."/>
            <person name="Margres M.J."/>
            <person name="Gilbert D.M."/>
            <person name="Gibbs H.L."/>
            <person name="Parkinson C.L."/>
            <person name="Rokyta D.R."/>
        </authorList>
    </citation>
    <scope>NUCLEOTIDE SEQUENCE [LARGE SCALE GENOMIC DNA]</scope>
    <source>
        <strain evidence="8">DRR0105</strain>
    </source>
</reference>
<evidence type="ECO:0000256" key="5">
    <source>
        <dbReference type="ARBA" id="ARBA00023136"/>
    </source>
</evidence>
<dbReference type="InterPro" id="IPR005349">
    <property type="entry name" value="TMEM14"/>
</dbReference>
<dbReference type="Proteomes" id="UP001474421">
    <property type="component" value="Unassembled WGS sequence"/>
</dbReference>
<gene>
    <name evidence="8" type="ORF">NXF25_002482</name>
</gene>
<evidence type="ECO:0000256" key="4">
    <source>
        <dbReference type="ARBA" id="ARBA00022989"/>
    </source>
</evidence>
<feature type="compositionally biased region" description="Basic and acidic residues" evidence="6">
    <location>
        <begin position="56"/>
        <end position="76"/>
    </location>
</feature>
<comment type="similarity">
    <text evidence="2">Belongs to the TMEM14 family.</text>
</comment>
<feature type="transmembrane region" description="Helical" evidence="7">
    <location>
        <begin position="174"/>
        <end position="191"/>
    </location>
</feature>
<name>A0AAW1CA86_CROAD</name>
<dbReference type="AlphaFoldDB" id="A0AAW1CA86"/>
<feature type="transmembrane region" description="Helical" evidence="7">
    <location>
        <begin position="272"/>
        <end position="290"/>
    </location>
</feature>
<dbReference type="Pfam" id="PF03647">
    <property type="entry name" value="Tmemb_14"/>
    <property type="match status" value="1"/>
</dbReference>
<evidence type="ECO:0000256" key="6">
    <source>
        <dbReference type="SAM" id="MobiDB-lite"/>
    </source>
</evidence>
<feature type="region of interest" description="Disordered" evidence="6">
    <location>
        <begin position="20"/>
        <end position="106"/>
    </location>
</feature>
<comment type="caution">
    <text evidence="8">The sequence shown here is derived from an EMBL/GenBank/DDBJ whole genome shotgun (WGS) entry which is preliminary data.</text>
</comment>